<dbReference type="InterPro" id="IPR013324">
    <property type="entry name" value="RNA_pol_sigma_r3/r4-like"/>
</dbReference>
<dbReference type="InterPro" id="IPR000792">
    <property type="entry name" value="Tscrpt_reg_LuxR_C"/>
</dbReference>
<evidence type="ECO:0000259" key="6">
    <source>
        <dbReference type="PROSITE" id="PS00622"/>
    </source>
</evidence>
<reference evidence="7" key="1">
    <citation type="submission" date="2022-11" db="EMBL/GenBank/DDBJ databases">
        <title>Minimal conservation of predation-associated metabolite biosynthetic gene clusters underscores biosynthetic potential of Myxococcota including descriptions for ten novel species: Archangium lansinium sp. nov., Myxococcus landrumus sp. nov., Nannocystis bai.</title>
        <authorList>
            <person name="Ahearne A."/>
            <person name="Stevens C."/>
            <person name="Dowd S."/>
        </authorList>
    </citation>
    <scope>NUCLEOTIDE SEQUENCE</scope>
    <source>
        <strain evidence="7">Fl3</strain>
    </source>
</reference>
<dbReference type="InterPro" id="IPR013325">
    <property type="entry name" value="RNA_pol_sigma_r2"/>
</dbReference>
<dbReference type="RefSeq" id="WP_269033612.1">
    <property type="nucleotide sequence ID" value="NZ_CP114040.1"/>
</dbReference>
<keyword evidence="5" id="KW-0812">Transmembrane</keyword>
<feature type="transmembrane region" description="Helical" evidence="5">
    <location>
        <begin position="12"/>
        <end position="32"/>
    </location>
</feature>
<evidence type="ECO:0000256" key="3">
    <source>
        <dbReference type="ARBA" id="ARBA00023082"/>
    </source>
</evidence>
<dbReference type="InterPro" id="IPR013249">
    <property type="entry name" value="RNA_pol_sigma70_r4_t2"/>
</dbReference>
<evidence type="ECO:0000256" key="1">
    <source>
        <dbReference type="ARBA" id="ARBA00010641"/>
    </source>
</evidence>
<dbReference type="Pfam" id="PF04542">
    <property type="entry name" value="Sigma70_r2"/>
    <property type="match status" value="1"/>
</dbReference>
<dbReference type="Proteomes" id="UP001164459">
    <property type="component" value="Chromosome"/>
</dbReference>
<keyword evidence="4" id="KW-0804">Transcription</keyword>
<dbReference type="InterPro" id="IPR039425">
    <property type="entry name" value="RNA_pol_sigma-70-like"/>
</dbReference>
<keyword evidence="5" id="KW-1133">Transmembrane helix</keyword>
<evidence type="ECO:0000256" key="5">
    <source>
        <dbReference type="SAM" id="Phobius"/>
    </source>
</evidence>
<dbReference type="PANTHER" id="PTHR43133">
    <property type="entry name" value="RNA POLYMERASE ECF-TYPE SIGMA FACTO"/>
    <property type="match status" value="1"/>
</dbReference>
<evidence type="ECO:0000256" key="4">
    <source>
        <dbReference type="ARBA" id="ARBA00023163"/>
    </source>
</evidence>
<keyword evidence="8" id="KW-1185">Reference proteome</keyword>
<evidence type="ECO:0000256" key="2">
    <source>
        <dbReference type="ARBA" id="ARBA00023015"/>
    </source>
</evidence>
<dbReference type="SUPFAM" id="SSF88659">
    <property type="entry name" value="Sigma3 and sigma4 domains of RNA polymerase sigma factors"/>
    <property type="match status" value="1"/>
</dbReference>
<evidence type="ECO:0000313" key="7">
    <source>
        <dbReference type="EMBL" id="WAS91248.1"/>
    </source>
</evidence>
<dbReference type="InterPro" id="IPR014284">
    <property type="entry name" value="RNA_pol_sigma-70_dom"/>
</dbReference>
<dbReference type="Gene3D" id="1.10.1740.10">
    <property type="match status" value="1"/>
</dbReference>
<accession>A0ABY7GWB5</accession>
<evidence type="ECO:0000313" key="8">
    <source>
        <dbReference type="Proteomes" id="UP001164459"/>
    </source>
</evidence>
<keyword evidence="2" id="KW-0805">Transcription regulation</keyword>
<dbReference type="SUPFAM" id="SSF88946">
    <property type="entry name" value="Sigma2 domain of RNA polymerase sigma factors"/>
    <property type="match status" value="1"/>
</dbReference>
<comment type="similarity">
    <text evidence="1">Belongs to the sigma-70 factor family. ECF subfamily.</text>
</comment>
<dbReference type="InterPro" id="IPR036388">
    <property type="entry name" value="WH-like_DNA-bd_sf"/>
</dbReference>
<dbReference type="PROSITE" id="PS00622">
    <property type="entry name" value="HTH_LUXR_1"/>
    <property type="match status" value="1"/>
</dbReference>
<organism evidence="7 8">
    <name type="scientific">Nannocystis punicea</name>
    <dbReference type="NCBI Taxonomy" id="2995304"/>
    <lineage>
        <taxon>Bacteria</taxon>
        <taxon>Pseudomonadati</taxon>
        <taxon>Myxococcota</taxon>
        <taxon>Polyangia</taxon>
        <taxon>Nannocystales</taxon>
        <taxon>Nannocystaceae</taxon>
        <taxon>Nannocystis</taxon>
    </lineage>
</organism>
<proteinExistence type="inferred from homology"/>
<dbReference type="Gene3D" id="1.10.10.10">
    <property type="entry name" value="Winged helix-like DNA-binding domain superfamily/Winged helix DNA-binding domain"/>
    <property type="match status" value="1"/>
</dbReference>
<dbReference type="Pfam" id="PF08281">
    <property type="entry name" value="Sigma70_r4_2"/>
    <property type="match status" value="1"/>
</dbReference>
<gene>
    <name evidence="7" type="ORF">O0S08_34095</name>
</gene>
<feature type="domain" description="HTH luxR-type" evidence="6">
    <location>
        <begin position="361"/>
        <end position="388"/>
    </location>
</feature>
<keyword evidence="3" id="KW-0731">Sigma factor</keyword>
<dbReference type="EMBL" id="CP114040">
    <property type="protein sequence ID" value="WAS91248.1"/>
    <property type="molecule type" value="Genomic_DNA"/>
</dbReference>
<protein>
    <submittedName>
        <fullName evidence="7">Sigma-70 family RNA polymerase sigma factor</fullName>
    </submittedName>
</protein>
<keyword evidence="5" id="KW-0472">Membrane</keyword>
<dbReference type="PANTHER" id="PTHR43133:SF45">
    <property type="entry name" value="RNA POLYMERASE ECF-TYPE SIGMA FACTOR"/>
    <property type="match status" value="1"/>
</dbReference>
<name>A0ABY7GWB5_9BACT</name>
<dbReference type="NCBIfam" id="TIGR02937">
    <property type="entry name" value="sigma70-ECF"/>
    <property type="match status" value="1"/>
</dbReference>
<sequence length="396" mass="42665">MLDLLTIDLAAWLTKLLITMVAVMGLFTLLVMPVMRLSALAMAAMRALVRAVPRLLLPPGAIGDAPARRLRELRLSGLSGPMILLVRATRTLALELRRASTEAAEWPADSVPLALAGRGWRELLMGADEVSAPLTAIRDQVFAWLGQAETLPVADRETLAGLGVDPGAVRRTLTGEGEASQVVRALAGLMWGIDERLAAASTFGYRASGLVQAGAAGTGARPAAIAAGDDDDERVRRGRWAGTVAEHGPGLSQMAASYTRNAAERADLEQDIALALWRALPMFRGESSLKTFAYRVARYCCFRHVRRRREVDVSIDPASVADPAACIESAILRADERARIEQALTDLPDNLETVMTLHLSGHSYAQIAATLGITERNVSVRLSRARARLRRQLVAA</sequence>
<dbReference type="InterPro" id="IPR007627">
    <property type="entry name" value="RNA_pol_sigma70_r2"/>
</dbReference>